<comment type="caution">
    <text evidence="2">The sequence shown here is derived from an EMBL/GenBank/DDBJ whole genome shotgun (WGS) entry which is preliminary data.</text>
</comment>
<feature type="region of interest" description="Disordered" evidence="1">
    <location>
        <begin position="1"/>
        <end position="25"/>
    </location>
</feature>
<feature type="compositionally biased region" description="Basic and acidic residues" evidence="1">
    <location>
        <begin position="14"/>
        <end position="25"/>
    </location>
</feature>
<gene>
    <name evidence="2" type="ORF">FisN_2Hh572</name>
</gene>
<dbReference type="Proteomes" id="UP000198406">
    <property type="component" value="Unassembled WGS sequence"/>
</dbReference>
<dbReference type="AlphaFoldDB" id="A0A1Z5JGP7"/>
<protein>
    <submittedName>
        <fullName evidence="2">Uncharacterized protein</fullName>
    </submittedName>
</protein>
<dbReference type="EMBL" id="BDSP01000060">
    <property type="protein sequence ID" value="GAX13062.1"/>
    <property type="molecule type" value="Genomic_DNA"/>
</dbReference>
<evidence type="ECO:0000313" key="2">
    <source>
        <dbReference type="EMBL" id="GAX13062.1"/>
    </source>
</evidence>
<accession>A0A1Z5JGP7</accession>
<feature type="region of interest" description="Disordered" evidence="1">
    <location>
        <begin position="260"/>
        <end position="329"/>
    </location>
</feature>
<sequence>MASEQHTLNNTGDLEDRRKPELRGSRSLLKTDDNKAFNLFDDQIANGSIHDDADRDLFIRRICGDVERLFTSRYTCDCSADGLPLQISYSCERMSPSQVGRAAYGTRYEGAFVIRLLETQISSPVSVCLTDVTYQAVRLGDAGRFVPFGNFCIEGTLTIDIDPLQGQVSASVADCNVQFGDIGTCTSCQRCPTGENGFYLDCPSMPGPFCLSNNIPFFGSTVQTNDRDVFDALGLMRMMESRVDEMLAEEDAAATEEIIRSPQQQQPAEQPTTNAGSTAGNTVQSTTWLNAQGQQNPAPNTGHSKWLDYASANKPVTSQSNSQISMNNDNRDIPWWVMLTSKGGNR</sequence>
<reference evidence="2 3" key="1">
    <citation type="journal article" date="2015" name="Plant Cell">
        <title>Oil accumulation by the oleaginous diatom Fistulifera solaris as revealed by the genome and transcriptome.</title>
        <authorList>
            <person name="Tanaka T."/>
            <person name="Maeda Y."/>
            <person name="Veluchamy A."/>
            <person name="Tanaka M."/>
            <person name="Abida H."/>
            <person name="Marechal E."/>
            <person name="Bowler C."/>
            <person name="Muto M."/>
            <person name="Sunaga Y."/>
            <person name="Tanaka M."/>
            <person name="Yoshino T."/>
            <person name="Taniguchi T."/>
            <person name="Fukuda Y."/>
            <person name="Nemoto M."/>
            <person name="Matsumoto M."/>
            <person name="Wong P.S."/>
            <person name="Aburatani S."/>
            <person name="Fujibuchi W."/>
        </authorList>
    </citation>
    <scope>NUCLEOTIDE SEQUENCE [LARGE SCALE GENOMIC DNA]</scope>
    <source>
        <strain evidence="2 3">JPCC DA0580</strain>
    </source>
</reference>
<evidence type="ECO:0000256" key="1">
    <source>
        <dbReference type="SAM" id="MobiDB-lite"/>
    </source>
</evidence>
<feature type="compositionally biased region" description="Polar residues" evidence="1">
    <location>
        <begin position="272"/>
        <end position="303"/>
    </location>
</feature>
<proteinExistence type="predicted"/>
<feature type="compositionally biased region" description="Low complexity" evidence="1">
    <location>
        <begin position="262"/>
        <end position="271"/>
    </location>
</feature>
<keyword evidence="3" id="KW-1185">Reference proteome</keyword>
<feature type="compositionally biased region" description="Polar residues" evidence="1">
    <location>
        <begin position="1"/>
        <end position="12"/>
    </location>
</feature>
<evidence type="ECO:0000313" key="3">
    <source>
        <dbReference type="Proteomes" id="UP000198406"/>
    </source>
</evidence>
<name>A0A1Z5JGP7_FISSO</name>
<dbReference type="InParanoid" id="A0A1Z5JGP7"/>
<feature type="compositionally biased region" description="Polar residues" evidence="1">
    <location>
        <begin position="314"/>
        <end position="328"/>
    </location>
</feature>
<organism evidence="2 3">
    <name type="scientific">Fistulifera solaris</name>
    <name type="common">Oleaginous diatom</name>
    <dbReference type="NCBI Taxonomy" id="1519565"/>
    <lineage>
        <taxon>Eukaryota</taxon>
        <taxon>Sar</taxon>
        <taxon>Stramenopiles</taxon>
        <taxon>Ochrophyta</taxon>
        <taxon>Bacillariophyta</taxon>
        <taxon>Bacillariophyceae</taxon>
        <taxon>Bacillariophycidae</taxon>
        <taxon>Naviculales</taxon>
        <taxon>Naviculaceae</taxon>
        <taxon>Fistulifera</taxon>
    </lineage>
</organism>